<dbReference type="HOGENOM" id="CLU_2872311_0_0_1"/>
<evidence type="ECO:0000313" key="1">
    <source>
        <dbReference type="EMBL" id="EAL73554.1"/>
    </source>
</evidence>
<dbReference type="Proteomes" id="UP000002195">
    <property type="component" value="Unassembled WGS sequence"/>
</dbReference>
<comment type="caution">
    <text evidence="1">The sequence shown here is derived from an EMBL/GenBank/DDBJ whole genome shotgun (WGS) entry which is preliminary data.</text>
</comment>
<dbReference type="InParanoid" id="Q55F92"/>
<dbReference type="AlphaFoldDB" id="Q55F92"/>
<dbReference type="KEGG" id="ddi:DDB_G0268202"/>
<dbReference type="VEuPathDB" id="AmoebaDB:DDB_G0268202"/>
<evidence type="ECO:0000313" key="2">
    <source>
        <dbReference type="Proteomes" id="UP000002195"/>
    </source>
</evidence>
<organism evidence="1 2">
    <name type="scientific">Dictyostelium discoideum</name>
    <name type="common">Social amoeba</name>
    <dbReference type="NCBI Taxonomy" id="44689"/>
    <lineage>
        <taxon>Eukaryota</taxon>
        <taxon>Amoebozoa</taxon>
        <taxon>Evosea</taxon>
        <taxon>Eumycetozoa</taxon>
        <taxon>Dictyostelia</taxon>
        <taxon>Dictyosteliales</taxon>
        <taxon>Dictyosteliaceae</taxon>
        <taxon>Dictyostelium</taxon>
    </lineage>
</organism>
<protein>
    <submittedName>
        <fullName evidence="1">Uncharacterized protein</fullName>
    </submittedName>
</protein>
<gene>
    <name evidence="1" type="ORF">DDB_G0268202</name>
</gene>
<reference evidence="1 2" key="1">
    <citation type="journal article" date="2005" name="Nature">
        <title>The genome of the social amoeba Dictyostelium discoideum.</title>
        <authorList>
            <consortium name="The Dictyostelium discoideum Sequencing Consortium"/>
            <person name="Eichinger L."/>
            <person name="Pachebat J.A."/>
            <person name="Glockner G."/>
            <person name="Rajandream M.A."/>
            <person name="Sucgang R."/>
            <person name="Berriman M."/>
            <person name="Song J."/>
            <person name="Olsen R."/>
            <person name="Szafranski K."/>
            <person name="Xu Q."/>
            <person name="Tunggal B."/>
            <person name="Kummerfeld S."/>
            <person name="Madera M."/>
            <person name="Konfortov B.A."/>
            <person name="Rivero F."/>
            <person name="Bankier A.T."/>
            <person name="Lehmann R."/>
            <person name="Hamlin N."/>
            <person name="Davies R."/>
            <person name="Gaudet P."/>
            <person name="Fey P."/>
            <person name="Pilcher K."/>
            <person name="Chen G."/>
            <person name="Saunders D."/>
            <person name="Sodergren E."/>
            <person name="Davis P."/>
            <person name="Kerhornou A."/>
            <person name="Nie X."/>
            <person name="Hall N."/>
            <person name="Anjard C."/>
            <person name="Hemphill L."/>
            <person name="Bason N."/>
            <person name="Farbrother P."/>
            <person name="Desany B."/>
            <person name="Just E."/>
            <person name="Morio T."/>
            <person name="Rost R."/>
            <person name="Churcher C."/>
            <person name="Cooper J."/>
            <person name="Haydock S."/>
            <person name="van Driessche N."/>
            <person name="Cronin A."/>
            <person name="Goodhead I."/>
            <person name="Muzny D."/>
            <person name="Mourier T."/>
            <person name="Pain A."/>
            <person name="Lu M."/>
            <person name="Harper D."/>
            <person name="Lindsay R."/>
            <person name="Hauser H."/>
            <person name="James K."/>
            <person name="Quiles M."/>
            <person name="Madan Babu M."/>
            <person name="Saito T."/>
            <person name="Buchrieser C."/>
            <person name="Wardroper A."/>
            <person name="Felder M."/>
            <person name="Thangavelu M."/>
            <person name="Johnson D."/>
            <person name="Knights A."/>
            <person name="Loulseged H."/>
            <person name="Mungall K."/>
            <person name="Oliver K."/>
            <person name="Price C."/>
            <person name="Quail M.A."/>
            <person name="Urushihara H."/>
            <person name="Hernandez J."/>
            <person name="Rabbinowitsch E."/>
            <person name="Steffen D."/>
            <person name="Sanders M."/>
            <person name="Ma J."/>
            <person name="Kohara Y."/>
            <person name="Sharp S."/>
            <person name="Simmonds M."/>
            <person name="Spiegler S."/>
            <person name="Tivey A."/>
            <person name="Sugano S."/>
            <person name="White B."/>
            <person name="Walker D."/>
            <person name="Woodward J."/>
            <person name="Winckler T."/>
            <person name="Tanaka Y."/>
            <person name="Shaulsky G."/>
            <person name="Schleicher M."/>
            <person name="Weinstock G."/>
            <person name="Rosenthal A."/>
            <person name="Cox E.C."/>
            <person name="Chisholm R.L."/>
            <person name="Gibbs R."/>
            <person name="Loomis W.F."/>
            <person name="Platzer M."/>
            <person name="Kay R.R."/>
            <person name="Williams J."/>
            <person name="Dear P.H."/>
            <person name="Noegel A.A."/>
            <person name="Barrell B."/>
            <person name="Kuspa A."/>
        </authorList>
    </citation>
    <scope>NUCLEOTIDE SEQUENCE [LARGE SCALE GENOMIC DNA]</scope>
    <source>
        <strain evidence="1 2">AX4</strain>
    </source>
</reference>
<dbReference type="PaxDb" id="44689-DDB0189862"/>
<dbReference type="GeneID" id="8616456"/>
<dbReference type="RefSeq" id="XP_647641.1">
    <property type="nucleotide sequence ID" value="XM_642549.1"/>
</dbReference>
<proteinExistence type="predicted"/>
<accession>Q55F92</accession>
<keyword evidence="2" id="KW-1185">Reference proteome</keyword>
<dbReference type="EMBL" id="AAFI02000003">
    <property type="protein sequence ID" value="EAL73554.1"/>
    <property type="molecule type" value="Genomic_DNA"/>
</dbReference>
<sequence length="64" mass="7912">MDQVFTYNYSLDKILKEHDDFIDPTFIIECPPTPKLEYDIEDNFYHQQTFIIDDQYQYLQQQQQ</sequence>
<dbReference type="dictyBase" id="DDB_G0268202"/>
<name>Q55F92_DICDI</name>